<sequence>MLYVFTVFQTKSIKDGVSNGKYIGGERRSSNEAYKYVTLLEHAKFFDSVKTAINWLEHAAYRNGERKECFNGCLQLIKVESVPMQYKEIGPAK</sequence>
<proteinExistence type="predicted"/>
<accession>A0A0F9AVR4</accession>
<evidence type="ECO:0000313" key="1">
    <source>
        <dbReference type="EMBL" id="KKK76321.1"/>
    </source>
</evidence>
<gene>
    <name evidence="1" type="ORF">LCGC14_2864840</name>
</gene>
<comment type="caution">
    <text evidence="1">The sequence shown here is derived from an EMBL/GenBank/DDBJ whole genome shotgun (WGS) entry which is preliminary data.</text>
</comment>
<dbReference type="AlphaFoldDB" id="A0A0F9AVR4"/>
<protein>
    <submittedName>
        <fullName evidence="1">Uncharacterized protein</fullName>
    </submittedName>
</protein>
<reference evidence="1" key="1">
    <citation type="journal article" date="2015" name="Nature">
        <title>Complex archaea that bridge the gap between prokaryotes and eukaryotes.</title>
        <authorList>
            <person name="Spang A."/>
            <person name="Saw J.H."/>
            <person name="Jorgensen S.L."/>
            <person name="Zaremba-Niedzwiedzka K."/>
            <person name="Martijn J."/>
            <person name="Lind A.E."/>
            <person name="van Eijk R."/>
            <person name="Schleper C."/>
            <person name="Guy L."/>
            <person name="Ettema T.J."/>
        </authorList>
    </citation>
    <scope>NUCLEOTIDE SEQUENCE</scope>
</reference>
<name>A0A0F9AVR4_9ZZZZ</name>
<organism evidence="1">
    <name type="scientific">marine sediment metagenome</name>
    <dbReference type="NCBI Taxonomy" id="412755"/>
    <lineage>
        <taxon>unclassified sequences</taxon>
        <taxon>metagenomes</taxon>
        <taxon>ecological metagenomes</taxon>
    </lineage>
</organism>
<dbReference type="EMBL" id="LAZR01055458">
    <property type="protein sequence ID" value="KKK76321.1"/>
    <property type="molecule type" value="Genomic_DNA"/>
</dbReference>